<sequence>MNAQTSSAAGAPASPQAPAASAASTVTLPAQEVDRMRHQLADWANLGRYHDDNASLAPPAPGEQRVVFMGDSITDNWGRLAGKFFPGKPYVNRGISGQTTPQMLVRFRQDVVALHPAAVLILAGINDIAGNTGPETMTDIENNFRSMVDIAKREHIRVILASTLPASVVPWRPGVKPADQVRELDAWLAQYAEQEHLVFCNYYPAMEDGQGGMRPELAIDKAVHPNDAGYAVMAPIAEAAIAKSLAEPRP</sequence>
<evidence type="ECO:0000313" key="4">
    <source>
        <dbReference type="Proteomes" id="UP000290253"/>
    </source>
</evidence>
<reference evidence="3 4" key="1">
    <citation type="journal article" date="2016" name="Int. J. Syst. Evol. Microbiol.">
        <title>Acidipila dinghuensis sp. nov., an acidobacterium isolated from forest soil.</title>
        <authorList>
            <person name="Jiang Y.W."/>
            <person name="Wang J."/>
            <person name="Chen M.H."/>
            <person name="Lv Y.Y."/>
            <person name="Qiu L.H."/>
        </authorList>
    </citation>
    <scope>NUCLEOTIDE SEQUENCE [LARGE SCALE GENOMIC DNA]</scope>
    <source>
        <strain evidence="3 4">DHOF10</strain>
    </source>
</reference>
<dbReference type="OrthoDB" id="2513075at2"/>
<dbReference type="SUPFAM" id="SSF52266">
    <property type="entry name" value="SGNH hydrolase"/>
    <property type="match status" value="1"/>
</dbReference>
<evidence type="ECO:0000256" key="1">
    <source>
        <dbReference type="SAM" id="MobiDB-lite"/>
    </source>
</evidence>
<dbReference type="AlphaFoldDB" id="A0A4Q1S912"/>
<gene>
    <name evidence="3" type="ORF">ESZ00_18495</name>
</gene>
<evidence type="ECO:0000259" key="2">
    <source>
        <dbReference type="Pfam" id="PF13472"/>
    </source>
</evidence>
<dbReference type="Pfam" id="PF13472">
    <property type="entry name" value="Lipase_GDSL_2"/>
    <property type="match status" value="1"/>
</dbReference>
<dbReference type="CDD" id="cd04501">
    <property type="entry name" value="SGNH_hydrolase_like_4"/>
    <property type="match status" value="1"/>
</dbReference>
<feature type="region of interest" description="Disordered" evidence="1">
    <location>
        <begin position="1"/>
        <end position="25"/>
    </location>
</feature>
<dbReference type="InterPro" id="IPR051532">
    <property type="entry name" value="Ester_Hydrolysis_Enzymes"/>
</dbReference>
<dbReference type="InterPro" id="IPR013830">
    <property type="entry name" value="SGNH_hydro"/>
</dbReference>
<evidence type="ECO:0000313" key="3">
    <source>
        <dbReference type="EMBL" id="RXS93500.1"/>
    </source>
</evidence>
<organism evidence="3 4">
    <name type="scientific">Silvibacterium dinghuense</name>
    <dbReference type="NCBI Taxonomy" id="1560006"/>
    <lineage>
        <taxon>Bacteria</taxon>
        <taxon>Pseudomonadati</taxon>
        <taxon>Acidobacteriota</taxon>
        <taxon>Terriglobia</taxon>
        <taxon>Terriglobales</taxon>
        <taxon>Acidobacteriaceae</taxon>
        <taxon>Silvibacterium</taxon>
    </lineage>
</organism>
<dbReference type="Gene3D" id="3.40.50.1110">
    <property type="entry name" value="SGNH hydrolase"/>
    <property type="match status" value="1"/>
</dbReference>
<comment type="caution">
    <text evidence="3">The sequence shown here is derived from an EMBL/GenBank/DDBJ whole genome shotgun (WGS) entry which is preliminary data.</text>
</comment>
<dbReference type="InterPro" id="IPR036514">
    <property type="entry name" value="SGNH_hydro_sf"/>
</dbReference>
<dbReference type="EMBL" id="SDMK01000005">
    <property type="protein sequence ID" value="RXS93500.1"/>
    <property type="molecule type" value="Genomic_DNA"/>
</dbReference>
<dbReference type="PANTHER" id="PTHR30383">
    <property type="entry name" value="THIOESTERASE 1/PROTEASE 1/LYSOPHOSPHOLIPASE L1"/>
    <property type="match status" value="1"/>
</dbReference>
<name>A0A4Q1S912_9BACT</name>
<dbReference type="GO" id="GO:0004622">
    <property type="term" value="F:phosphatidylcholine lysophospholipase activity"/>
    <property type="evidence" value="ECO:0007669"/>
    <property type="project" value="TreeGrafter"/>
</dbReference>
<accession>A0A4Q1S912</accession>
<protein>
    <submittedName>
        <fullName evidence="3">Capsular biosynthesis protein</fullName>
    </submittedName>
</protein>
<feature type="domain" description="SGNH hydrolase-type esterase" evidence="2">
    <location>
        <begin position="68"/>
        <end position="232"/>
    </location>
</feature>
<proteinExistence type="predicted"/>
<keyword evidence="4" id="KW-1185">Reference proteome</keyword>
<dbReference type="PANTHER" id="PTHR30383:SF5">
    <property type="entry name" value="SGNH HYDROLASE-TYPE ESTERASE DOMAIN-CONTAINING PROTEIN"/>
    <property type="match status" value="1"/>
</dbReference>
<dbReference type="Proteomes" id="UP000290253">
    <property type="component" value="Unassembled WGS sequence"/>
</dbReference>